<dbReference type="InParanoid" id="A0A4W3GBG5"/>
<dbReference type="Ensembl" id="ENSCMIT00000000578.1">
    <property type="protein sequence ID" value="ENSCMIP00000000533.1"/>
    <property type="gene ID" value="ENSCMIG00000000387.1"/>
</dbReference>
<dbReference type="Proteomes" id="UP000314986">
    <property type="component" value="Unassembled WGS sequence"/>
</dbReference>
<dbReference type="Gene3D" id="3.30.2280.10">
    <property type="entry name" value="Hypothetical protein (hspc210)"/>
    <property type="match status" value="1"/>
</dbReference>
<keyword evidence="4" id="KW-1185">Reference proteome</keyword>
<sequence length="106" mass="12065">IGCQMDYDPPELKESGFTNFSVFGDWEESEFEVADVKDMRLEAEAVVNDVIFAVSHMSVSKYLPIGEDVAFINVETKEGNKYCLELTEAGLRVRFHSHSYIILTHQ</sequence>
<protein>
    <submittedName>
        <fullName evidence="3">Gsk3b interacting protein</fullName>
    </submittedName>
</protein>
<dbReference type="PANTHER" id="PTHR12490:SF4">
    <property type="entry name" value="GSK3B-INTERACTING PROTEIN"/>
    <property type="match status" value="1"/>
</dbReference>
<reference evidence="3" key="4">
    <citation type="submission" date="2025-08" db="UniProtKB">
        <authorList>
            <consortium name="Ensembl"/>
        </authorList>
    </citation>
    <scope>IDENTIFICATION</scope>
</reference>
<evidence type="ECO:0000313" key="4">
    <source>
        <dbReference type="Proteomes" id="UP000314986"/>
    </source>
</evidence>
<comment type="similarity">
    <text evidence="1">Belongs to the GSKIP family.</text>
</comment>
<feature type="domain" description="GSKIP" evidence="2">
    <location>
        <begin position="39"/>
        <end position="93"/>
    </location>
</feature>
<dbReference type="Pfam" id="PF05303">
    <property type="entry name" value="GSKIP_dom"/>
    <property type="match status" value="1"/>
</dbReference>
<accession>A0A4W3GBG5</accession>
<reference evidence="4" key="2">
    <citation type="journal article" date="2007" name="PLoS Biol.">
        <title>Survey sequencing and comparative analysis of the elephant shark (Callorhinchus milii) genome.</title>
        <authorList>
            <person name="Venkatesh B."/>
            <person name="Kirkness E.F."/>
            <person name="Loh Y.H."/>
            <person name="Halpern A.L."/>
            <person name="Lee A.P."/>
            <person name="Johnson J."/>
            <person name="Dandona N."/>
            <person name="Viswanathan L.D."/>
            <person name="Tay A."/>
            <person name="Venter J.C."/>
            <person name="Strausberg R.L."/>
            <person name="Brenner S."/>
        </authorList>
    </citation>
    <scope>NUCLEOTIDE SEQUENCE [LARGE SCALE GENOMIC DNA]</scope>
</reference>
<dbReference type="InterPro" id="IPR007967">
    <property type="entry name" value="GSKIP_dom"/>
</dbReference>
<evidence type="ECO:0000256" key="1">
    <source>
        <dbReference type="ARBA" id="ARBA00009571"/>
    </source>
</evidence>
<dbReference type="GO" id="GO:0060828">
    <property type="term" value="P:regulation of canonical Wnt signaling pathway"/>
    <property type="evidence" value="ECO:0007669"/>
    <property type="project" value="InterPro"/>
</dbReference>
<dbReference type="SUPFAM" id="SSF103107">
    <property type="entry name" value="Hypothetical protein c14orf129, hspc210"/>
    <property type="match status" value="1"/>
</dbReference>
<reference evidence="4" key="1">
    <citation type="journal article" date="2006" name="Science">
        <title>Ancient noncoding elements conserved in the human genome.</title>
        <authorList>
            <person name="Venkatesh B."/>
            <person name="Kirkness E.F."/>
            <person name="Loh Y.H."/>
            <person name="Halpern A.L."/>
            <person name="Lee A.P."/>
            <person name="Johnson J."/>
            <person name="Dandona N."/>
            <person name="Viswanathan L.D."/>
            <person name="Tay A."/>
            <person name="Venter J.C."/>
            <person name="Strausberg R.L."/>
            <person name="Brenner S."/>
        </authorList>
    </citation>
    <scope>NUCLEOTIDE SEQUENCE [LARGE SCALE GENOMIC DNA]</scope>
</reference>
<dbReference type="InterPro" id="IPR037395">
    <property type="entry name" value="GSKIP"/>
</dbReference>
<dbReference type="GO" id="GO:0051018">
    <property type="term" value="F:protein kinase A binding"/>
    <property type="evidence" value="ECO:0007669"/>
    <property type="project" value="TreeGrafter"/>
</dbReference>
<dbReference type="OMA" id="FCEVADW"/>
<dbReference type="AlphaFoldDB" id="A0A4W3GBG5"/>
<dbReference type="GO" id="GO:0019207">
    <property type="term" value="F:kinase regulator activity"/>
    <property type="evidence" value="ECO:0007669"/>
    <property type="project" value="TreeGrafter"/>
</dbReference>
<name>A0A4W3GBG5_CALMI</name>
<evidence type="ECO:0000313" key="3">
    <source>
        <dbReference type="Ensembl" id="ENSCMIP00000000533.1"/>
    </source>
</evidence>
<dbReference type="InterPro" id="IPR023231">
    <property type="entry name" value="GSKIP_dom_sf"/>
</dbReference>
<proteinExistence type="inferred from homology"/>
<reference evidence="4" key="3">
    <citation type="journal article" date="2014" name="Nature">
        <title>Elephant shark genome provides unique insights into gnathostome evolution.</title>
        <authorList>
            <consortium name="International Elephant Shark Genome Sequencing Consortium"/>
            <person name="Venkatesh B."/>
            <person name="Lee A.P."/>
            <person name="Ravi V."/>
            <person name="Maurya A.K."/>
            <person name="Lian M.M."/>
            <person name="Swann J.B."/>
            <person name="Ohta Y."/>
            <person name="Flajnik M.F."/>
            <person name="Sutoh Y."/>
            <person name="Kasahara M."/>
            <person name="Hoon S."/>
            <person name="Gangu V."/>
            <person name="Roy S.W."/>
            <person name="Irimia M."/>
            <person name="Korzh V."/>
            <person name="Kondrychyn I."/>
            <person name="Lim Z.W."/>
            <person name="Tay B.H."/>
            <person name="Tohari S."/>
            <person name="Kong K.W."/>
            <person name="Ho S."/>
            <person name="Lorente-Galdos B."/>
            <person name="Quilez J."/>
            <person name="Marques-Bonet T."/>
            <person name="Raney B.J."/>
            <person name="Ingham P.W."/>
            <person name="Tay A."/>
            <person name="Hillier L.W."/>
            <person name="Minx P."/>
            <person name="Boehm T."/>
            <person name="Wilson R.K."/>
            <person name="Brenner S."/>
            <person name="Warren W.C."/>
        </authorList>
    </citation>
    <scope>NUCLEOTIDE SEQUENCE [LARGE SCALE GENOMIC DNA]</scope>
</reference>
<dbReference type="GO" id="GO:0005737">
    <property type="term" value="C:cytoplasm"/>
    <property type="evidence" value="ECO:0007669"/>
    <property type="project" value="TreeGrafter"/>
</dbReference>
<dbReference type="PANTHER" id="PTHR12490">
    <property type="entry name" value="GSK3B-INTERACTING PROTEIN"/>
    <property type="match status" value="1"/>
</dbReference>
<reference evidence="3" key="5">
    <citation type="submission" date="2025-09" db="UniProtKB">
        <authorList>
            <consortium name="Ensembl"/>
        </authorList>
    </citation>
    <scope>IDENTIFICATION</scope>
</reference>
<evidence type="ECO:0000259" key="2">
    <source>
        <dbReference type="Pfam" id="PF05303"/>
    </source>
</evidence>
<organism evidence="3 4">
    <name type="scientific">Callorhinchus milii</name>
    <name type="common">Ghost shark</name>
    <dbReference type="NCBI Taxonomy" id="7868"/>
    <lineage>
        <taxon>Eukaryota</taxon>
        <taxon>Metazoa</taxon>
        <taxon>Chordata</taxon>
        <taxon>Craniata</taxon>
        <taxon>Vertebrata</taxon>
        <taxon>Chondrichthyes</taxon>
        <taxon>Holocephali</taxon>
        <taxon>Chimaeriformes</taxon>
        <taxon>Callorhinchidae</taxon>
        <taxon>Callorhinchus</taxon>
    </lineage>
</organism>
<dbReference type="GeneTree" id="ENSGT00390000009517"/>
<dbReference type="STRING" id="7868.ENSCMIP00000000533"/>